<feature type="region of interest" description="Disordered" evidence="1">
    <location>
        <begin position="765"/>
        <end position="799"/>
    </location>
</feature>
<feature type="transmembrane region" description="Helical" evidence="2">
    <location>
        <begin position="635"/>
        <end position="657"/>
    </location>
</feature>
<dbReference type="STRING" id="454130.A0A0U5FR54"/>
<evidence type="ECO:0000256" key="2">
    <source>
        <dbReference type="SAM" id="Phobius"/>
    </source>
</evidence>
<evidence type="ECO:0000313" key="3">
    <source>
        <dbReference type="EMBL" id="CEL02001.1"/>
    </source>
</evidence>
<organism evidence="3 4">
    <name type="scientific">Aspergillus calidoustus</name>
    <dbReference type="NCBI Taxonomy" id="454130"/>
    <lineage>
        <taxon>Eukaryota</taxon>
        <taxon>Fungi</taxon>
        <taxon>Dikarya</taxon>
        <taxon>Ascomycota</taxon>
        <taxon>Pezizomycotina</taxon>
        <taxon>Eurotiomycetes</taxon>
        <taxon>Eurotiomycetidae</taxon>
        <taxon>Eurotiales</taxon>
        <taxon>Aspergillaceae</taxon>
        <taxon>Aspergillus</taxon>
        <taxon>Aspergillus subgen. Nidulantes</taxon>
    </lineage>
</organism>
<dbReference type="OrthoDB" id="5342924at2759"/>
<feature type="transmembrane region" description="Helical" evidence="2">
    <location>
        <begin position="42"/>
        <end position="65"/>
    </location>
</feature>
<accession>A0A0U5FR54</accession>
<name>A0A0U5FR54_ASPCI</name>
<gene>
    <name evidence="3" type="ORF">ASPCAL01577</name>
</gene>
<dbReference type="Proteomes" id="UP000054771">
    <property type="component" value="Unassembled WGS sequence"/>
</dbReference>
<feature type="transmembrane region" description="Helical" evidence="2">
    <location>
        <begin position="85"/>
        <end position="108"/>
    </location>
</feature>
<keyword evidence="2" id="KW-0472">Membrane</keyword>
<dbReference type="OMA" id="ITNTRCE"/>
<reference evidence="4" key="1">
    <citation type="journal article" date="2016" name="Genome Announc.">
        <title>Draft genome sequences of fungus Aspergillus calidoustus.</title>
        <authorList>
            <person name="Horn F."/>
            <person name="Linde J."/>
            <person name="Mattern D.J."/>
            <person name="Walther G."/>
            <person name="Guthke R."/>
            <person name="Scherlach K."/>
            <person name="Martin K."/>
            <person name="Brakhage A.A."/>
            <person name="Petzke L."/>
            <person name="Valiante V."/>
        </authorList>
    </citation>
    <scope>NUCLEOTIDE SEQUENCE [LARGE SCALE GENOMIC DNA]</scope>
    <source>
        <strain evidence="4">SF006504</strain>
    </source>
</reference>
<keyword evidence="2" id="KW-0812">Transmembrane</keyword>
<sequence>MRIFNKNASRKARTTSIASVVSTNSSHDEESHKVAVSRSLGAALWSCAIHLLPIAVSSTIIALNIRGTYLGADLMSPVRSETINLMLFQLAAKAHEITIVASLGIIVLQFVRQELLWGDGLPLGLLGSGLAFNHLEYFFSKEFYGSLRYVPAAGLKSRKVALIVVIIIAGIIATLAGPASAVLLVPKSQDWSAGGTPFYLSGTEDVFWPSSLAGDLSEAQQLCGNGRSTHLGVCPGGGYQSLWSHWGTLNSSTYQSESIRPYAKELSGSQFYWRVSSPSSMVAPLYALGDVQPGPNGKTTLVQPHAAPATVLQQVSKDWWEALSVQKGLAANQVDDRVAAATFKNAITVARCGPPEKLSADRSTVHFPSINGRFNYANNLPLEVDTLSPNRTDHLRFQWVHLPARFGAASIGAVFESPWGSQWEGSASRAVMGCTVQAGWVPATVYTDKYTFWTGWYPWNILFGDRTPAYNQGSSESTNGRVAFGGDWLGLLTPPAPITTPNASDWHPSTIESIFVNAGLANNTQSDNSTESTPSDAWLAEDTSSWQMVSLVESIICSVVVDGLSRTGSHRVFDTSGPSPDWPIANYTPLHKFNSLVLDSKPALQPPSNNPEEYITLQATMKISGFSMQSSLSTYLSMSVLLVHMVMATIHIIFLLVKRHTSGSWSTVGELIALAQNSPPAYEALANTGAGIQHSKTYSHVARIRTIRNAGSAETKRIELQFEEPPASVGTESDNPGRELHTLRDTLLRHPATWPKHRARYGGGNGDAWGSAGSREHLVPGLTEPGREAGRVQLDSRYG</sequence>
<keyword evidence="4" id="KW-1185">Reference proteome</keyword>
<evidence type="ECO:0000313" key="4">
    <source>
        <dbReference type="Proteomes" id="UP000054771"/>
    </source>
</evidence>
<feature type="transmembrane region" description="Helical" evidence="2">
    <location>
        <begin position="160"/>
        <end position="185"/>
    </location>
</feature>
<dbReference type="AlphaFoldDB" id="A0A0U5FR54"/>
<keyword evidence="2" id="KW-1133">Transmembrane helix</keyword>
<protein>
    <submittedName>
        <fullName evidence="3">Uncharacterized protein</fullName>
    </submittedName>
</protein>
<dbReference type="EMBL" id="CDMC01000001">
    <property type="protein sequence ID" value="CEL02001.1"/>
    <property type="molecule type" value="Genomic_DNA"/>
</dbReference>
<evidence type="ECO:0000256" key="1">
    <source>
        <dbReference type="SAM" id="MobiDB-lite"/>
    </source>
</evidence>
<proteinExistence type="predicted"/>